<protein>
    <submittedName>
        <fullName evidence="3">Uncharacterized protein</fullName>
    </submittedName>
</protein>
<sequence>MVEADRHDGEVRRPPKDGSGGQNTELKTPKTSREEYDEEQAEESDEHWTEQRARRRRLKASPASRKMEADGSSVIVPERVLKSGRTNNNLGKGLRFRKLVWCEHTQFSFDFSTRFCCGGPGGSDISGGYREKGQVIDDGCDKQTHVACLCYISVAFFALLFVVVAEEEKCLAIV</sequence>
<reference evidence="3" key="1">
    <citation type="submission" date="2019-12" db="EMBL/GenBank/DDBJ databases">
        <title>Genome sequencing and annotation of Brassica cretica.</title>
        <authorList>
            <person name="Studholme D.J."/>
            <person name="Sarris P.F."/>
        </authorList>
    </citation>
    <scope>NUCLEOTIDE SEQUENCE</scope>
    <source>
        <strain evidence="3">PFS-102/07</strain>
        <tissue evidence="3">Leaf</tissue>
    </source>
</reference>
<gene>
    <name evidence="3" type="ORF">F2Q70_00038107</name>
</gene>
<evidence type="ECO:0000256" key="1">
    <source>
        <dbReference type="SAM" id="MobiDB-lite"/>
    </source>
</evidence>
<keyword evidence="2" id="KW-0472">Membrane</keyword>
<organism evidence="3">
    <name type="scientific">Brassica cretica</name>
    <name type="common">Mustard</name>
    <dbReference type="NCBI Taxonomy" id="69181"/>
    <lineage>
        <taxon>Eukaryota</taxon>
        <taxon>Viridiplantae</taxon>
        <taxon>Streptophyta</taxon>
        <taxon>Embryophyta</taxon>
        <taxon>Tracheophyta</taxon>
        <taxon>Spermatophyta</taxon>
        <taxon>Magnoliopsida</taxon>
        <taxon>eudicotyledons</taxon>
        <taxon>Gunneridae</taxon>
        <taxon>Pentapetalae</taxon>
        <taxon>rosids</taxon>
        <taxon>malvids</taxon>
        <taxon>Brassicales</taxon>
        <taxon>Brassicaceae</taxon>
        <taxon>Brassiceae</taxon>
        <taxon>Brassica</taxon>
    </lineage>
</organism>
<accession>A0A8S9K4A6</accession>
<feature type="compositionally biased region" description="Basic and acidic residues" evidence="1">
    <location>
        <begin position="1"/>
        <end position="16"/>
    </location>
</feature>
<comment type="caution">
    <text evidence="3">The sequence shown here is derived from an EMBL/GenBank/DDBJ whole genome shotgun (WGS) entry which is preliminary data.</text>
</comment>
<keyword evidence="2" id="KW-0812">Transmembrane</keyword>
<feature type="transmembrane region" description="Helical" evidence="2">
    <location>
        <begin position="144"/>
        <end position="165"/>
    </location>
</feature>
<feature type="region of interest" description="Disordered" evidence="1">
    <location>
        <begin position="1"/>
        <end position="71"/>
    </location>
</feature>
<evidence type="ECO:0000313" key="3">
    <source>
        <dbReference type="EMBL" id="KAF2589235.1"/>
    </source>
</evidence>
<name>A0A8S9K4A6_BRACR</name>
<proteinExistence type="predicted"/>
<keyword evidence="2" id="KW-1133">Transmembrane helix</keyword>
<evidence type="ECO:0000256" key="2">
    <source>
        <dbReference type="SAM" id="Phobius"/>
    </source>
</evidence>
<dbReference type="AlphaFoldDB" id="A0A8S9K4A6"/>
<dbReference type="EMBL" id="QGKY02000190">
    <property type="protein sequence ID" value="KAF2589235.1"/>
    <property type="molecule type" value="Genomic_DNA"/>
</dbReference>
<feature type="compositionally biased region" description="Acidic residues" evidence="1">
    <location>
        <begin position="35"/>
        <end position="45"/>
    </location>
</feature>